<dbReference type="InterPro" id="IPR019734">
    <property type="entry name" value="TPR_rpt"/>
</dbReference>
<dbReference type="InterPro" id="IPR011990">
    <property type="entry name" value="TPR-like_helical_dom_sf"/>
</dbReference>
<dbReference type="AlphaFoldDB" id="A0A947D0K3"/>
<dbReference type="Proteomes" id="UP000766595">
    <property type="component" value="Unassembled WGS sequence"/>
</dbReference>
<dbReference type="Gene3D" id="1.25.40.10">
    <property type="entry name" value="Tetratricopeptide repeat domain"/>
    <property type="match status" value="1"/>
</dbReference>
<feature type="repeat" description="TPR" evidence="1">
    <location>
        <begin position="131"/>
        <end position="164"/>
    </location>
</feature>
<gene>
    <name evidence="2" type="ORF">KL771_04625</name>
</gene>
<evidence type="ECO:0000313" key="3">
    <source>
        <dbReference type="Proteomes" id="UP000766595"/>
    </source>
</evidence>
<dbReference type="RefSeq" id="WP_261967380.1">
    <property type="nucleotide sequence ID" value="NZ_JAHHZF010000002.1"/>
</dbReference>
<sequence length="190" mass="20973">MSIIDGMMNSEGQMIGALQVSEKLLEQFFGTAEFTPKQKEIIDLVREGIPLGSIMGITQQHRDAMFTFAVQAIQAGDRQKARDILLQNYLFDPLEENRSVYAIANTYQLDGVFDGAAKLYLNFLAMDATNPDGYLRLGECFMAAQEYDNAQQSFESAARFAERGLGSKGAAEHAAKMLAVLAERRAEASN</sequence>
<protein>
    <recommendedName>
        <fullName evidence="4">Tetratricopeptide repeat protein</fullName>
    </recommendedName>
</protein>
<dbReference type="EMBL" id="JAHHZF010000002">
    <property type="protein sequence ID" value="MBT9288720.1"/>
    <property type="molecule type" value="Genomic_DNA"/>
</dbReference>
<reference evidence="2 3" key="1">
    <citation type="submission" date="2021-06" db="EMBL/GenBank/DDBJ databases">
        <authorList>
            <person name="Grouzdev D.S."/>
            <person name="Koziaeva V."/>
        </authorList>
    </citation>
    <scope>NUCLEOTIDE SEQUENCE [LARGE SCALE GENOMIC DNA]</scope>
    <source>
        <strain evidence="2 3">22</strain>
    </source>
</reference>
<accession>A0A947D0K3</accession>
<keyword evidence="3" id="KW-1185">Reference proteome</keyword>
<comment type="caution">
    <text evidence="2">The sequence shown here is derived from an EMBL/GenBank/DDBJ whole genome shotgun (WGS) entry which is preliminary data.</text>
</comment>
<dbReference type="PROSITE" id="PS50005">
    <property type="entry name" value="TPR"/>
    <property type="match status" value="1"/>
</dbReference>
<name>A0A947D0K3_9HYPH</name>
<keyword evidence="1" id="KW-0802">TPR repeat</keyword>
<evidence type="ECO:0008006" key="4">
    <source>
        <dbReference type="Google" id="ProtNLM"/>
    </source>
</evidence>
<proteinExistence type="predicted"/>
<dbReference type="SUPFAM" id="SSF48452">
    <property type="entry name" value="TPR-like"/>
    <property type="match status" value="1"/>
</dbReference>
<organism evidence="2 3">
    <name type="scientific">Prosthecodimorpha staleyi</name>
    <dbReference type="NCBI Taxonomy" id="2840188"/>
    <lineage>
        <taxon>Bacteria</taxon>
        <taxon>Pseudomonadati</taxon>
        <taxon>Pseudomonadota</taxon>
        <taxon>Alphaproteobacteria</taxon>
        <taxon>Hyphomicrobiales</taxon>
        <taxon>Ancalomicrobiaceae</taxon>
        <taxon>Prosthecodimorpha</taxon>
    </lineage>
</organism>
<evidence type="ECO:0000313" key="2">
    <source>
        <dbReference type="EMBL" id="MBT9288720.1"/>
    </source>
</evidence>
<evidence type="ECO:0000256" key="1">
    <source>
        <dbReference type="PROSITE-ProRule" id="PRU00339"/>
    </source>
</evidence>